<protein>
    <submittedName>
        <fullName evidence="10">ArsB/NhaD family transporter</fullName>
    </submittedName>
</protein>
<feature type="transmembrane region" description="Helical" evidence="8">
    <location>
        <begin position="401"/>
        <end position="420"/>
    </location>
</feature>
<dbReference type="PANTHER" id="PTHR43568">
    <property type="entry name" value="P PROTEIN"/>
    <property type="match status" value="1"/>
</dbReference>
<feature type="transmembrane region" description="Helical" evidence="8">
    <location>
        <begin position="55"/>
        <end position="81"/>
    </location>
</feature>
<dbReference type="InterPro" id="IPR051475">
    <property type="entry name" value="Diverse_Ion_Transporter"/>
</dbReference>
<feature type="transmembrane region" description="Helical" evidence="8">
    <location>
        <begin position="277"/>
        <end position="296"/>
    </location>
</feature>
<dbReference type="EMBL" id="JAVIKH010000006">
    <property type="protein sequence ID" value="MDX8335962.1"/>
    <property type="molecule type" value="Genomic_DNA"/>
</dbReference>
<evidence type="ECO:0000256" key="1">
    <source>
        <dbReference type="ARBA" id="ARBA00004651"/>
    </source>
</evidence>
<feature type="transmembrane region" description="Helical" evidence="8">
    <location>
        <begin position="224"/>
        <end position="242"/>
    </location>
</feature>
<dbReference type="PANTHER" id="PTHR43568:SF1">
    <property type="entry name" value="P PROTEIN"/>
    <property type="match status" value="1"/>
</dbReference>
<comment type="subcellular location">
    <subcellularLocation>
        <location evidence="1">Cell membrane</location>
        <topology evidence="1">Multi-pass membrane protein</topology>
    </subcellularLocation>
</comment>
<keyword evidence="5 8" id="KW-0812">Transmembrane</keyword>
<dbReference type="InterPro" id="IPR000802">
    <property type="entry name" value="Arsenical_pump_ArsB"/>
</dbReference>
<feature type="transmembrane region" description="Helical" evidence="8">
    <location>
        <begin position="27"/>
        <end position="43"/>
    </location>
</feature>
<evidence type="ECO:0000256" key="5">
    <source>
        <dbReference type="ARBA" id="ARBA00022692"/>
    </source>
</evidence>
<feature type="transmembrane region" description="Helical" evidence="8">
    <location>
        <begin position="316"/>
        <end position="339"/>
    </location>
</feature>
<evidence type="ECO:0000259" key="9">
    <source>
        <dbReference type="Pfam" id="PF03600"/>
    </source>
</evidence>
<evidence type="ECO:0000256" key="8">
    <source>
        <dbReference type="SAM" id="Phobius"/>
    </source>
</evidence>
<reference evidence="11" key="1">
    <citation type="submission" date="2023-07" db="EMBL/GenBank/DDBJ databases">
        <authorList>
            <person name="Colorado M.A."/>
            <person name="Villamil L.M."/>
            <person name="Melo J.F."/>
            <person name="Rodriguez J.A."/>
            <person name="Ruiz R.Y."/>
        </authorList>
    </citation>
    <scope>NUCLEOTIDE SEQUENCE [LARGE SCALE GENOMIC DNA]</scope>
    <source>
        <strain evidence="11">C33</strain>
    </source>
</reference>
<gene>
    <name evidence="10" type="ORF">RFV38_05550</name>
</gene>
<comment type="caution">
    <text evidence="10">The sequence shown here is derived from an EMBL/GenBank/DDBJ whole genome shotgun (WGS) entry which is preliminary data.</text>
</comment>
<evidence type="ECO:0000256" key="7">
    <source>
        <dbReference type="ARBA" id="ARBA00023136"/>
    </source>
</evidence>
<evidence type="ECO:0000256" key="4">
    <source>
        <dbReference type="ARBA" id="ARBA00022475"/>
    </source>
</evidence>
<evidence type="ECO:0000256" key="3">
    <source>
        <dbReference type="ARBA" id="ARBA00022448"/>
    </source>
</evidence>
<dbReference type="RefSeq" id="WP_320313367.1">
    <property type="nucleotide sequence ID" value="NZ_JAVIKH010000006.1"/>
</dbReference>
<accession>A0ABU4WAB7</accession>
<keyword evidence="3" id="KW-0813">Transport</keyword>
<keyword evidence="6 8" id="KW-1133">Transmembrane helix</keyword>
<evidence type="ECO:0000313" key="11">
    <source>
        <dbReference type="Proteomes" id="UP001279681"/>
    </source>
</evidence>
<dbReference type="Proteomes" id="UP001279681">
    <property type="component" value="Unassembled WGS sequence"/>
</dbReference>
<keyword evidence="7 8" id="KW-0472">Membrane</keyword>
<feature type="transmembrane region" description="Helical" evidence="8">
    <location>
        <begin position="173"/>
        <end position="196"/>
    </location>
</feature>
<evidence type="ECO:0000313" key="10">
    <source>
        <dbReference type="EMBL" id="MDX8335962.1"/>
    </source>
</evidence>
<name>A0ABU4WAB7_9FUSO</name>
<feature type="domain" description="Citrate transporter-like" evidence="9">
    <location>
        <begin position="16"/>
        <end position="367"/>
    </location>
</feature>
<dbReference type="InterPro" id="IPR004680">
    <property type="entry name" value="Cit_transptr-like_dom"/>
</dbReference>
<proteinExistence type="inferred from homology"/>
<sequence length="425" mass="46135">MISLIIGLGIFIAVFYCIITEKIPGAWATMLGGLAMAMVGIFNEEEALHAIASRLEILFLLIGMMIIVHLISETGVFQWFAITLAKFVKGEPFLLIVFLAIVTAVCSAFLDNVTTILLMAPISILLAGELRLNPFPFVITEIMAANIGGNATLIGDPTQLIIGHESGLGFNEFLFNTSPVAIISMVILLLNVYFIYGRDFKVSNELKARIMEMNPGRSLKDKKLLKEAGIIFSLVILGFVLNNFINKGLAIISLSGAFLLVTMAKKKPADIFKHVEWDTLFFFIGLFMMVLGIEKIHVIDIVSDKMIALTKGNFEFATMSIMTLSALFTSVIGNVANAATISKIIDVMAPTFKGMDTSALWWALSFGSCLGGNITILGSATNVVAVGVAAKSGCKIDFVKFLKFGALIAVQTLVLAGIYLKLRYM</sequence>
<feature type="transmembrane region" description="Helical" evidence="8">
    <location>
        <begin position="93"/>
        <end position="120"/>
    </location>
</feature>
<organism evidence="10 11">
    <name type="scientific">Candidatus Cetobacterium colombiensis</name>
    <dbReference type="NCBI Taxonomy" id="3073100"/>
    <lineage>
        <taxon>Bacteria</taxon>
        <taxon>Fusobacteriati</taxon>
        <taxon>Fusobacteriota</taxon>
        <taxon>Fusobacteriia</taxon>
        <taxon>Fusobacteriales</taxon>
        <taxon>Fusobacteriaceae</taxon>
        <taxon>Cetobacterium</taxon>
    </lineage>
</organism>
<dbReference type="Pfam" id="PF03600">
    <property type="entry name" value="CitMHS"/>
    <property type="match status" value="1"/>
</dbReference>
<feature type="transmembrane region" description="Helical" evidence="8">
    <location>
        <begin position="360"/>
        <end position="381"/>
    </location>
</feature>
<dbReference type="CDD" id="cd01116">
    <property type="entry name" value="P_permease"/>
    <property type="match status" value="1"/>
</dbReference>
<comment type="similarity">
    <text evidence="2">Belongs to the CitM (TC 2.A.11) transporter family.</text>
</comment>
<keyword evidence="11" id="KW-1185">Reference proteome</keyword>
<evidence type="ECO:0000256" key="6">
    <source>
        <dbReference type="ARBA" id="ARBA00022989"/>
    </source>
</evidence>
<keyword evidence="4" id="KW-1003">Cell membrane</keyword>
<dbReference type="PRINTS" id="PR00758">
    <property type="entry name" value="ARSENICPUMP"/>
</dbReference>
<evidence type="ECO:0000256" key="2">
    <source>
        <dbReference type="ARBA" id="ARBA00009843"/>
    </source>
</evidence>